<dbReference type="Pfam" id="PF01832">
    <property type="entry name" value="Glucosaminidase"/>
    <property type="match status" value="1"/>
</dbReference>
<feature type="domain" description="Mannosyl-glycoprotein endo-beta-N-acetylglucosamidase-like" evidence="1">
    <location>
        <begin position="87"/>
        <end position="229"/>
    </location>
</feature>
<reference evidence="2" key="1">
    <citation type="submission" date="2020-09" db="EMBL/GenBank/DDBJ databases">
        <title>A novel bacterium of genus Hazenella, isolated from South China Sea.</title>
        <authorList>
            <person name="Huang H."/>
            <person name="Mo K."/>
            <person name="Hu Y."/>
        </authorList>
    </citation>
    <scope>NUCLEOTIDE SEQUENCE</scope>
    <source>
        <strain evidence="2">IB182357</strain>
    </source>
</reference>
<dbReference type="Gene3D" id="1.10.530.10">
    <property type="match status" value="1"/>
</dbReference>
<dbReference type="RefSeq" id="WP_191141217.1">
    <property type="nucleotide sequence ID" value="NZ_JACXAG020000011.1"/>
</dbReference>
<dbReference type="SMART" id="SM00047">
    <property type="entry name" value="LYZ2"/>
    <property type="match status" value="1"/>
</dbReference>
<dbReference type="Proteomes" id="UP000661691">
    <property type="component" value="Unassembled WGS sequence"/>
</dbReference>
<keyword evidence="3" id="KW-1185">Reference proteome</keyword>
<gene>
    <name evidence="2" type="ORF">IC620_16875</name>
</gene>
<accession>A0A926NIR1</accession>
<comment type="caution">
    <text evidence="2">The sequence shown here is derived from an EMBL/GenBank/DDBJ whole genome shotgun (WGS) entry which is preliminary data.</text>
</comment>
<evidence type="ECO:0000313" key="3">
    <source>
        <dbReference type="Proteomes" id="UP000661691"/>
    </source>
</evidence>
<dbReference type="GO" id="GO:0004040">
    <property type="term" value="F:amidase activity"/>
    <property type="evidence" value="ECO:0007669"/>
    <property type="project" value="InterPro"/>
</dbReference>
<evidence type="ECO:0000313" key="2">
    <source>
        <dbReference type="EMBL" id="MBD1374013.1"/>
    </source>
</evidence>
<dbReference type="EMBL" id="JACXAH010000074">
    <property type="protein sequence ID" value="MBD1374013.1"/>
    <property type="molecule type" value="Genomic_DNA"/>
</dbReference>
<dbReference type="InterPro" id="IPR002901">
    <property type="entry name" value="MGlyc_endo_b_GlcNAc-like_dom"/>
</dbReference>
<evidence type="ECO:0000259" key="1">
    <source>
        <dbReference type="SMART" id="SM00047"/>
    </source>
</evidence>
<dbReference type="AlphaFoldDB" id="A0A926NIR1"/>
<protein>
    <submittedName>
        <fullName evidence="2">N-acetylglucosaminidase</fullName>
    </submittedName>
</protein>
<name>A0A926NIR1_9BACL</name>
<sequence length="241" mass="26778">MKLSVQDAFSGKIKSIVLTQALNTLEETVSIQEGVNPVKYESGAWVPATSTDILEFCDPALSLEGNQVMQHIKLSSIPDISIEHLNEFLVGKGVLEEAGMIFLVAGMVYHVDPIYLAVHSSLETGNGSSRLARGVVEGYEGYYNMYGIKAWTELNGAIYAKEQGWDSVYKAILGGAEYIGFNYIHAGQDTLYKMRWNPLNPGTHQYATDIAWASKQANKLADIYLEFFSDVGYQWDIPIYK</sequence>
<proteinExistence type="predicted"/>
<organism evidence="2 3">
    <name type="scientific">Polycladospora coralii</name>
    <dbReference type="NCBI Taxonomy" id="2771432"/>
    <lineage>
        <taxon>Bacteria</taxon>
        <taxon>Bacillati</taxon>
        <taxon>Bacillota</taxon>
        <taxon>Bacilli</taxon>
        <taxon>Bacillales</taxon>
        <taxon>Thermoactinomycetaceae</taxon>
        <taxon>Polycladospora</taxon>
    </lineage>
</organism>